<dbReference type="Proteomes" id="UP000570823">
    <property type="component" value="Unassembled WGS sequence"/>
</dbReference>
<dbReference type="InterPro" id="IPR017439">
    <property type="entry name" value="Amidohydrolase"/>
</dbReference>
<keyword evidence="1" id="KW-0479">Metal-binding</keyword>
<protein>
    <submittedName>
        <fullName evidence="3">Amidohydrolase</fullName>
    </submittedName>
</protein>
<sequence length="400" mass="41490">MLPERIRELIRADLPSLLALYRDLHTHPEISGEEAETAGKLAAALSAAGCRVTGGIGGHGIVGVLENGAGPVVMLRADMDALPVAEETGLPYASQRPGVMHACGHDVHMTALVGAARLLAATKERWRGTVLFVGQPAEEIAAGARLMIADGLFSRFPRPDYAVAVHVGPDLPVGTVGSRGGILSAGGESIDLVVRGIGGHAAHPDRARDPILLAAQTVLALQAIRSREIDPNEFFILSTGAIHGGRKHNAIPDEVVLKMSMRYHTRTVQEQGLAAIRRIAEGTAVAAGIPPALMPTVSVIGESAPPLYTDAALTKGCAAAIRACLGAESTVEIPPLSGSEDFAVFGEEGIPLAYFRIGTKEEGDGGAYLHSSRFAPRPEAAVETGAIVLAVAAIACSPPE</sequence>
<organism evidence="3 4">
    <name type="scientific">Methanofollis tationis</name>
    <dbReference type="NCBI Taxonomy" id="81417"/>
    <lineage>
        <taxon>Archaea</taxon>
        <taxon>Methanobacteriati</taxon>
        <taxon>Methanobacteriota</taxon>
        <taxon>Stenosarchaea group</taxon>
        <taxon>Methanomicrobia</taxon>
        <taxon>Methanomicrobiales</taxon>
        <taxon>Methanomicrobiaceae</taxon>
        <taxon>Methanofollis</taxon>
    </lineage>
</organism>
<evidence type="ECO:0000256" key="1">
    <source>
        <dbReference type="PIRSR" id="PIRSR005962-1"/>
    </source>
</evidence>
<dbReference type="NCBIfam" id="TIGR01891">
    <property type="entry name" value="amidohydrolases"/>
    <property type="match status" value="1"/>
</dbReference>
<dbReference type="PIRSF" id="PIRSF005962">
    <property type="entry name" value="Pept_M20D_amidohydro"/>
    <property type="match status" value="1"/>
</dbReference>
<proteinExistence type="predicted"/>
<dbReference type="EMBL" id="JABXWR010000001">
    <property type="protein sequence ID" value="NVO66670.1"/>
    <property type="molecule type" value="Genomic_DNA"/>
</dbReference>
<keyword evidence="1" id="KW-0464">Manganese</keyword>
<evidence type="ECO:0000313" key="3">
    <source>
        <dbReference type="EMBL" id="NVO66670.1"/>
    </source>
</evidence>
<dbReference type="InterPro" id="IPR002933">
    <property type="entry name" value="Peptidase_M20"/>
</dbReference>
<dbReference type="Pfam" id="PF01546">
    <property type="entry name" value="Peptidase_M20"/>
    <property type="match status" value="1"/>
</dbReference>
<evidence type="ECO:0000313" key="4">
    <source>
        <dbReference type="Proteomes" id="UP000570823"/>
    </source>
</evidence>
<feature type="binding site" evidence="1">
    <location>
        <position position="166"/>
    </location>
    <ligand>
        <name>Mn(2+)</name>
        <dbReference type="ChEBI" id="CHEBI:29035"/>
        <label>2</label>
    </ligand>
</feature>
<dbReference type="SUPFAM" id="SSF55031">
    <property type="entry name" value="Bacterial exopeptidase dimerisation domain"/>
    <property type="match status" value="1"/>
</dbReference>
<feature type="binding site" evidence="1">
    <location>
        <position position="370"/>
    </location>
    <ligand>
        <name>Mn(2+)</name>
        <dbReference type="ChEBI" id="CHEBI:29035"/>
        <label>2</label>
    </ligand>
</feature>
<comment type="caution">
    <text evidence="3">The sequence shown here is derived from an EMBL/GenBank/DDBJ whole genome shotgun (WGS) entry which is preliminary data.</text>
</comment>
<dbReference type="OrthoDB" id="247417at2157"/>
<feature type="binding site" evidence="1">
    <location>
        <position position="139"/>
    </location>
    <ligand>
        <name>Mn(2+)</name>
        <dbReference type="ChEBI" id="CHEBI:29035"/>
        <label>2</label>
    </ligand>
</feature>
<comment type="cofactor">
    <cofactor evidence="1">
        <name>Mn(2+)</name>
        <dbReference type="ChEBI" id="CHEBI:29035"/>
    </cofactor>
    <text evidence="1">The Mn(2+) ion enhances activity.</text>
</comment>
<keyword evidence="4" id="KW-1185">Reference proteome</keyword>
<dbReference type="SUPFAM" id="SSF53187">
    <property type="entry name" value="Zn-dependent exopeptidases"/>
    <property type="match status" value="1"/>
</dbReference>
<dbReference type="InterPro" id="IPR011650">
    <property type="entry name" value="Peptidase_M20_dimer"/>
</dbReference>
<dbReference type="GO" id="GO:0016787">
    <property type="term" value="F:hydrolase activity"/>
    <property type="evidence" value="ECO:0007669"/>
    <property type="project" value="UniProtKB-KW"/>
</dbReference>
<dbReference type="Pfam" id="PF07687">
    <property type="entry name" value="M20_dimer"/>
    <property type="match status" value="1"/>
</dbReference>
<dbReference type="RefSeq" id="WP_176788343.1">
    <property type="nucleotide sequence ID" value="NZ_JABXWR010000001.1"/>
</dbReference>
<dbReference type="AlphaFoldDB" id="A0A7K4HP41"/>
<dbReference type="Gene3D" id="3.30.70.360">
    <property type="match status" value="1"/>
</dbReference>
<dbReference type="PANTHER" id="PTHR11014:SF63">
    <property type="entry name" value="METALLOPEPTIDASE, PUTATIVE (AFU_ORTHOLOGUE AFUA_6G09600)-RELATED"/>
    <property type="match status" value="1"/>
</dbReference>
<evidence type="ECO:0000259" key="2">
    <source>
        <dbReference type="Pfam" id="PF07687"/>
    </source>
</evidence>
<dbReference type="InterPro" id="IPR036264">
    <property type="entry name" value="Bact_exopeptidase_dim_dom"/>
</dbReference>
<keyword evidence="3" id="KW-0378">Hydrolase</keyword>
<dbReference type="PANTHER" id="PTHR11014">
    <property type="entry name" value="PEPTIDASE M20 FAMILY MEMBER"/>
    <property type="match status" value="1"/>
</dbReference>
<feature type="binding site" evidence="1">
    <location>
        <position position="103"/>
    </location>
    <ligand>
        <name>Mn(2+)</name>
        <dbReference type="ChEBI" id="CHEBI:29035"/>
        <label>2</label>
    </ligand>
</feature>
<feature type="binding site" evidence="1">
    <location>
        <position position="105"/>
    </location>
    <ligand>
        <name>Mn(2+)</name>
        <dbReference type="ChEBI" id="CHEBI:29035"/>
        <label>2</label>
    </ligand>
</feature>
<name>A0A7K4HP41_9EURY</name>
<dbReference type="Gene3D" id="3.40.630.10">
    <property type="entry name" value="Zn peptidases"/>
    <property type="match status" value="1"/>
</dbReference>
<dbReference type="GO" id="GO:0046872">
    <property type="term" value="F:metal ion binding"/>
    <property type="evidence" value="ECO:0007669"/>
    <property type="project" value="UniProtKB-KW"/>
</dbReference>
<accession>A0A7K4HP41</accession>
<feature type="domain" description="Peptidase M20 dimerisation" evidence="2">
    <location>
        <begin position="190"/>
        <end position="282"/>
    </location>
</feature>
<gene>
    <name evidence="3" type="ORF">HWN36_04955</name>
</gene>
<reference evidence="3 4" key="1">
    <citation type="submission" date="2020-06" db="EMBL/GenBank/DDBJ databases">
        <title>Methanofollis fontis sp. nov., a methanogen isolated from marine sediments near a cold seep at Four-Way Closure Ridge offshore southwestern Taiwan.</title>
        <authorList>
            <person name="Chen S.-C."/>
            <person name="Teng N.-H."/>
            <person name="Lin Y.-S."/>
            <person name="Lai M.-C."/>
            <person name="Chen H.-H."/>
            <person name="Wang C.-C."/>
        </authorList>
    </citation>
    <scope>NUCLEOTIDE SEQUENCE [LARGE SCALE GENOMIC DNA]</scope>
    <source>
        <strain evidence="3 4">DSM 2702</strain>
    </source>
</reference>